<keyword evidence="1 2" id="KW-0129">CBS domain</keyword>
<evidence type="ECO:0000256" key="2">
    <source>
        <dbReference type="PROSITE-ProRule" id="PRU00703"/>
    </source>
</evidence>
<protein>
    <submittedName>
        <fullName evidence="4">Hypoxic response protein 1</fullName>
    </submittedName>
</protein>
<evidence type="ECO:0000259" key="3">
    <source>
        <dbReference type="PROSITE" id="PS51371"/>
    </source>
</evidence>
<dbReference type="Pfam" id="PF00571">
    <property type="entry name" value="CBS"/>
    <property type="match status" value="2"/>
</dbReference>
<organism evidence="4 5">
    <name type="scientific">Microbulbifer aestuariivivens</name>
    <dbReference type="NCBI Taxonomy" id="1908308"/>
    <lineage>
        <taxon>Bacteria</taxon>
        <taxon>Pseudomonadati</taxon>
        <taxon>Pseudomonadota</taxon>
        <taxon>Gammaproteobacteria</taxon>
        <taxon>Cellvibrionales</taxon>
        <taxon>Microbulbiferaceae</taxon>
        <taxon>Microbulbifer</taxon>
    </lineage>
</organism>
<evidence type="ECO:0000313" key="5">
    <source>
        <dbReference type="Proteomes" id="UP001408594"/>
    </source>
</evidence>
<dbReference type="InterPro" id="IPR051257">
    <property type="entry name" value="Diverse_CBS-Domain"/>
</dbReference>
<gene>
    <name evidence="4" type="primary">hrp1</name>
    <name evidence="4" type="ORF">Maes01_01472</name>
</gene>
<evidence type="ECO:0000313" key="4">
    <source>
        <dbReference type="EMBL" id="GAA5524913.1"/>
    </source>
</evidence>
<dbReference type="InterPro" id="IPR046342">
    <property type="entry name" value="CBS_dom_sf"/>
</dbReference>
<reference evidence="4 5" key="1">
    <citation type="submission" date="2024-02" db="EMBL/GenBank/DDBJ databases">
        <title>Microbulbifer aestuariivivens NBRC 112533.</title>
        <authorList>
            <person name="Ichikawa N."/>
            <person name="Katano-Makiyama Y."/>
            <person name="Hidaka K."/>
        </authorList>
    </citation>
    <scope>NUCLEOTIDE SEQUENCE [LARGE SCALE GENOMIC DNA]</scope>
    <source>
        <strain evidence="4 5">NBRC 112533</strain>
    </source>
</reference>
<feature type="domain" description="CBS" evidence="3">
    <location>
        <begin position="7"/>
        <end position="65"/>
    </location>
</feature>
<keyword evidence="5" id="KW-1185">Reference proteome</keyword>
<dbReference type="Gene3D" id="3.10.580.10">
    <property type="entry name" value="CBS-domain"/>
    <property type="match status" value="1"/>
</dbReference>
<feature type="domain" description="CBS" evidence="3">
    <location>
        <begin position="82"/>
        <end position="139"/>
    </location>
</feature>
<sequence length="148" mass="16193">MRVGEAMHQGCTWVGPDTPLSEVAQILREEDIGSVPVGENDRLVGMVTDRDIAVRGVANGGLHSKAIASSPPVGELTARDVMTEGVEWLWEDDDMDTALGRMEQYQLRRMPVINSERRLVGILSMGDITHALNRDRCGEFASAVSAHH</sequence>
<dbReference type="Proteomes" id="UP001408594">
    <property type="component" value="Unassembled WGS sequence"/>
</dbReference>
<dbReference type="SMART" id="SM00116">
    <property type="entry name" value="CBS"/>
    <property type="match status" value="2"/>
</dbReference>
<dbReference type="CDD" id="cd04622">
    <property type="entry name" value="CBS_pair_HRP1_like"/>
    <property type="match status" value="1"/>
</dbReference>
<comment type="caution">
    <text evidence="4">The sequence shown here is derived from an EMBL/GenBank/DDBJ whole genome shotgun (WGS) entry which is preliminary data.</text>
</comment>
<name>A0ABP9WNY9_9GAMM</name>
<evidence type="ECO:0000256" key="1">
    <source>
        <dbReference type="ARBA" id="ARBA00023122"/>
    </source>
</evidence>
<dbReference type="PANTHER" id="PTHR43080:SF2">
    <property type="entry name" value="CBS DOMAIN-CONTAINING PROTEIN"/>
    <property type="match status" value="1"/>
</dbReference>
<dbReference type="PROSITE" id="PS51371">
    <property type="entry name" value="CBS"/>
    <property type="match status" value="2"/>
</dbReference>
<dbReference type="RefSeq" id="WP_345550198.1">
    <property type="nucleotide sequence ID" value="NZ_BAABRT010000009.1"/>
</dbReference>
<dbReference type="PANTHER" id="PTHR43080">
    <property type="entry name" value="CBS DOMAIN-CONTAINING PROTEIN CBSX3, MITOCHONDRIAL"/>
    <property type="match status" value="1"/>
</dbReference>
<proteinExistence type="predicted"/>
<dbReference type="SUPFAM" id="SSF54631">
    <property type="entry name" value="CBS-domain pair"/>
    <property type="match status" value="1"/>
</dbReference>
<dbReference type="EMBL" id="BAABRT010000009">
    <property type="protein sequence ID" value="GAA5524913.1"/>
    <property type="molecule type" value="Genomic_DNA"/>
</dbReference>
<dbReference type="InterPro" id="IPR000644">
    <property type="entry name" value="CBS_dom"/>
</dbReference>
<accession>A0ABP9WNY9</accession>